<protein>
    <submittedName>
        <fullName evidence="2">Uncharacterized protein</fullName>
    </submittedName>
</protein>
<organism evidence="2 3">
    <name type="scientific">[Emmonsia] crescens</name>
    <dbReference type="NCBI Taxonomy" id="73230"/>
    <lineage>
        <taxon>Eukaryota</taxon>
        <taxon>Fungi</taxon>
        <taxon>Dikarya</taxon>
        <taxon>Ascomycota</taxon>
        <taxon>Pezizomycotina</taxon>
        <taxon>Eurotiomycetes</taxon>
        <taxon>Eurotiomycetidae</taxon>
        <taxon>Onygenales</taxon>
        <taxon>Ajellomycetaceae</taxon>
        <taxon>Emergomyces</taxon>
    </lineage>
</organism>
<reference evidence="2 3" key="1">
    <citation type="submission" date="2017-10" db="EMBL/GenBank/DDBJ databases">
        <title>Comparative genomics in systemic dimorphic fungi from Ajellomycetaceae.</title>
        <authorList>
            <person name="Munoz J.F."/>
            <person name="Mcewen J.G."/>
            <person name="Clay O.K."/>
            <person name="Cuomo C.A."/>
        </authorList>
    </citation>
    <scope>NUCLEOTIDE SEQUENCE [LARGE SCALE GENOMIC DNA]</scope>
    <source>
        <strain evidence="2 3">UAMH4076</strain>
    </source>
</reference>
<name>A0A2B7ZQI6_9EURO</name>
<comment type="caution">
    <text evidence="2">The sequence shown here is derived from an EMBL/GenBank/DDBJ whole genome shotgun (WGS) entry which is preliminary data.</text>
</comment>
<proteinExistence type="predicted"/>
<dbReference type="EMBL" id="PDND01000021">
    <property type="protein sequence ID" value="PGH35453.1"/>
    <property type="molecule type" value="Genomic_DNA"/>
</dbReference>
<evidence type="ECO:0000313" key="2">
    <source>
        <dbReference type="EMBL" id="PGH35453.1"/>
    </source>
</evidence>
<accession>A0A2B7ZQI6</accession>
<keyword evidence="3" id="KW-1185">Reference proteome</keyword>
<dbReference type="Proteomes" id="UP000226031">
    <property type="component" value="Unassembled WGS sequence"/>
</dbReference>
<evidence type="ECO:0000256" key="1">
    <source>
        <dbReference type="SAM" id="MobiDB-lite"/>
    </source>
</evidence>
<dbReference type="AlphaFoldDB" id="A0A2B7ZQI6"/>
<sequence>MSPHPESAGQPNPERFGCLDSAGGEKSRVVLISHIVDDAEYLIQKAIDRGLQYNLDGATVDVDGNGLLVPM</sequence>
<feature type="region of interest" description="Disordered" evidence="1">
    <location>
        <begin position="1"/>
        <end position="20"/>
    </location>
</feature>
<gene>
    <name evidence="2" type="ORF">GX50_01668</name>
</gene>
<evidence type="ECO:0000313" key="3">
    <source>
        <dbReference type="Proteomes" id="UP000226031"/>
    </source>
</evidence>